<evidence type="ECO:0000256" key="2">
    <source>
        <dbReference type="RuleBase" id="RU362039"/>
    </source>
</evidence>
<keyword evidence="4" id="KW-1185">Reference proteome</keyword>
<evidence type="ECO:0000313" key="4">
    <source>
        <dbReference type="Proteomes" id="UP000217696"/>
    </source>
</evidence>
<dbReference type="CDD" id="cd00841">
    <property type="entry name" value="MPP_YfcE"/>
    <property type="match status" value="1"/>
</dbReference>
<evidence type="ECO:0000313" key="3">
    <source>
        <dbReference type="EMBL" id="BAU26953.1"/>
    </source>
</evidence>
<dbReference type="Gene3D" id="3.60.21.10">
    <property type="match status" value="1"/>
</dbReference>
<dbReference type="NCBIfam" id="TIGR00040">
    <property type="entry name" value="yfcE"/>
    <property type="match status" value="1"/>
</dbReference>
<dbReference type="EMBL" id="AP017312">
    <property type="protein sequence ID" value="BAU26953.1"/>
    <property type="molecule type" value="Genomic_DNA"/>
</dbReference>
<dbReference type="Proteomes" id="UP000217696">
    <property type="component" value="Chromosome"/>
</dbReference>
<dbReference type="GO" id="GO:0046872">
    <property type="term" value="F:metal ion binding"/>
    <property type="evidence" value="ECO:0007669"/>
    <property type="project" value="UniProtKB-KW"/>
</dbReference>
<dbReference type="InterPro" id="IPR029052">
    <property type="entry name" value="Metallo-depent_PP-like"/>
</dbReference>
<dbReference type="InterPro" id="IPR024654">
    <property type="entry name" value="Calcineurin-like_PHP_lpxH"/>
</dbReference>
<dbReference type="EC" id="3.1.4.-" evidence="2"/>
<proteinExistence type="inferred from homology"/>
<dbReference type="SUPFAM" id="SSF56300">
    <property type="entry name" value="Metallo-dependent phosphatases"/>
    <property type="match status" value="1"/>
</dbReference>
<reference evidence="3 4" key="1">
    <citation type="submission" date="2015-12" db="EMBL/GenBank/DDBJ databases">
        <title>Genome sequence of Aneurinibacillus soli.</title>
        <authorList>
            <person name="Lee J.S."/>
            <person name="Lee K.C."/>
            <person name="Kim K.K."/>
            <person name="Lee B.W."/>
        </authorList>
    </citation>
    <scope>NUCLEOTIDE SEQUENCE [LARGE SCALE GENOMIC DNA]</scope>
    <source>
        <strain evidence="3 4">CB4</strain>
    </source>
</reference>
<dbReference type="KEGG" id="asoc:CB4_01122"/>
<keyword evidence="2" id="KW-0479">Metal-binding</keyword>
<dbReference type="GO" id="GO:0016787">
    <property type="term" value="F:hydrolase activity"/>
    <property type="evidence" value="ECO:0007669"/>
    <property type="project" value="UniProtKB-UniRule"/>
</dbReference>
<comment type="similarity">
    <text evidence="1 2">Belongs to the metallophosphoesterase superfamily. YfcE family.</text>
</comment>
<protein>
    <recommendedName>
        <fullName evidence="2">Phosphoesterase</fullName>
        <ecNumber evidence="2">3.1.4.-</ecNumber>
    </recommendedName>
</protein>
<dbReference type="RefSeq" id="WP_096463945.1">
    <property type="nucleotide sequence ID" value="NZ_AP017312.1"/>
</dbReference>
<dbReference type="AlphaFoldDB" id="A0A0U4WDU1"/>
<sequence length="179" mass="19412">MKLVVVSDTHGSMEHLAAIRERHGEACFFHCGDACYPIAEEPDFVYVKGNCDRDRVMPEELITEQDGLVILQTHGDAYGVKQTGMRLRYRALEAGANLVLFGHTHVPTCVQDDGVLFLNPGSLLLPRSHPIATYAVLDGKTDGACITVEVVFYALDGTRQAGLGGTYRLQAAYGEGGLS</sequence>
<comment type="cofactor">
    <cofactor evidence="2">
        <name>a divalent metal cation</name>
        <dbReference type="ChEBI" id="CHEBI:60240"/>
    </cofactor>
</comment>
<dbReference type="InterPro" id="IPR000979">
    <property type="entry name" value="Phosphodiesterase_MJ0936/Vps29"/>
</dbReference>
<accession>A0A0U4WDU1</accession>
<dbReference type="Pfam" id="PF12850">
    <property type="entry name" value="Metallophos_2"/>
    <property type="match status" value="1"/>
</dbReference>
<organism evidence="3 4">
    <name type="scientific">Aneurinibacillus soli</name>
    <dbReference type="NCBI Taxonomy" id="1500254"/>
    <lineage>
        <taxon>Bacteria</taxon>
        <taxon>Bacillati</taxon>
        <taxon>Bacillota</taxon>
        <taxon>Bacilli</taxon>
        <taxon>Bacillales</taxon>
        <taxon>Paenibacillaceae</taxon>
        <taxon>Aneurinibacillus group</taxon>
        <taxon>Aneurinibacillus</taxon>
    </lineage>
</organism>
<dbReference type="OrthoDB" id="9813918at2"/>
<name>A0A0U4WDU1_9BACL</name>
<dbReference type="InterPro" id="IPR041802">
    <property type="entry name" value="MPP_YfcE"/>
</dbReference>
<evidence type="ECO:0000256" key="1">
    <source>
        <dbReference type="ARBA" id="ARBA00008950"/>
    </source>
</evidence>
<gene>
    <name evidence="3" type="ORF">CB4_01122</name>
</gene>
<dbReference type="PANTHER" id="PTHR11124">
    <property type="entry name" value="VACUOLAR SORTING PROTEIN VPS29"/>
    <property type="match status" value="1"/>
</dbReference>